<dbReference type="Pfam" id="PF04339">
    <property type="entry name" value="FemAB_like"/>
    <property type="match status" value="1"/>
</dbReference>
<gene>
    <name evidence="1" type="ORF">FHS30_003072</name>
</gene>
<accession>A0A839UTV7</accession>
<dbReference type="EMBL" id="JACHXZ010000004">
    <property type="protein sequence ID" value="MBB3169859.1"/>
    <property type="molecule type" value="Genomic_DNA"/>
</dbReference>
<dbReference type="Gene3D" id="3.40.630.30">
    <property type="match status" value="1"/>
</dbReference>
<name>A0A839UTV7_9GAMM</name>
<dbReference type="SUPFAM" id="SSF55729">
    <property type="entry name" value="Acyl-CoA N-acyltransferases (Nat)"/>
    <property type="match status" value="1"/>
</dbReference>
<protein>
    <recommendedName>
        <fullName evidence="3">N-acetyltransferase</fullName>
    </recommendedName>
</protein>
<dbReference type="AlphaFoldDB" id="A0A839UTV7"/>
<comment type="caution">
    <text evidence="1">The sequence shown here is derived from an EMBL/GenBank/DDBJ whole genome shotgun (WGS) entry which is preliminary data.</text>
</comment>
<dbReference type="RefSeq" id="WP_183911342.1">
    <property type="nucleotide sequence ID" value="NZ_JACHXZ010000004.1"/>
</dbReference>
<evidence type="ECO:0008006" key="3">
    <source>
        <dbReference type="Google" id="ProtNLM"/>
    </source>
</evidence>
<keyword evidence="2" id="KW-1185">Reference proteome</keyword>
<dbReference type="InterPro" id="IPR007434">
    <property type="entry name" value="FemAB-like"/>
</dbReference>
<evidence type="ECO:0000313" key="2">
    <source>
        <dbReference type="Proteomes" id="UP000559987"/>
    </source>
</evidence>
<dbReference type="PANTHER" id="PTHR47017:SF1">
    <property type="entry name" value="ACYL-COA"/>
    <property type="match status" value="1"/>
</dbReference>
<organism evidence="1 2">
    <name type="scientific">Simiduia aestuariiviva</name>
    <dbReference type="NCBI Taxonomy" id="1510459"/>
    <lineage>
        <taxon>Bacteria</taxon>
        <taxon>Pseudomonadati</taxon>
        <taxon>Pseudomonadota</taxon>
        <taxon>Gammaproteobacteria</taxon>
        <taxon>Cellvibrionales</taxon>
        <taxon>Cellvibrionaceae</taxon>
        <taxon>Simiduia</taxon>
    </lineage>
</organism>
<reference evidence="1 2" key="1">
    <citation type="submission" date="2020-08" db="EMBL/GenBank/DDBJ databases">
        <title>Genomic Encyclopedia of Type Strains, Phase III (KMG-III): the genomes of soil and plant-associated and newly described type strains.</title>
        <authorList>
            <person name="Whitman W."/>
        </authorList>
    </citation>
    <scope>NUCLEOTIDE SEQUENCE [LARGE SCALE GENOMIC DNA]</scope>
    <source>
        <strain evidence="1 2">CECT 8571</strain>
    </source>
</reference>
<sequence>MQLEFVSAIDAVDAHQWQALLASDYPFLQHRFLRALEDHGCVAAATGWQPHHLLVREGDQLIAAAPMYLKQHSWGEYVFDWAWAQAYQNAGLNYYPKLLCAVPFTPATGPRLLGQLTDEQLATLQLQVQAHCETEGLSGVHCLLTQQTQAHRLAPDWTLRETPQYHWFNDNYEDFADFIDTFTARKRKTLLRERRRVQAQGLTLRRATGHQISAEDWRFFYHCYHTTYLKRSGQPGYLNLGFFEQLGRDMSDNLLMVTAHHNGEPQAAALYLFDSETLYGRYWGCLQEFDCLHFEACYYQGIEFAIERGLQRFDSGAQGEHKISRGFQPVPVYSNHWLANASARTAITGFIDRERQETAAYLQAAEQLLPFKQG</sequence>
<dbReference type="PANTHER" id="PTHR47017">
    <property type="entry name" value="ACYL-COA"/>
    <property type="match status" value="1"/>
</dbReference>
<proteinExistence type="predicted"/>
<dbReference type="Proteomes" id="UP000559987">
    <property type="component" value="Unassembled WGS sequence"/>
</dbReference>
<evidence type="ECO:0000313" key="1">
    <source>
        <dbReference type="EMBL" id="MBB3169859.1"/>
    </source>
</evidence>
<dbReference type="InterPro" id="IPR016181">
    <property type="entry name" value="Acyl_CoA_acyltransferase"/>
</dbReference>